<protein>
    <submittedName>
        <fullName evidence="10">Amino acid/amide ABC transporter membrane protein 1, HAAT family (TC 3.A.1.4.-)</fullName>
    </submittedName>
</protein>
<evidence type="ECO:0000256" key="5">
    <source>
        <dbReference type="ARBA" id="ARBA00022970"/>
    </source>
</evidence>
<feature type="transmembrane region" description="Helical" evidence="9">
    <location>
        <begin position="146"/>
        <end position="165"/>
    </location>
</feature>
<gene>
    <name evidence="10" type="ORF">SAMN04487940_11173</name>
</gene>
<keyword evidence="2" id="KW-0813">Transport</keyword>
<evidence type="ECO:0000256" key="7">
    <source>
        <dbReference type="ARBA" id="ARBA00023136"/>
    </source>
</evidence>
<feature type="transmembrane region" description="Helical" evidence="9">
    <location>
        <begin position="227"/>
        <end position="256"/>
    </location>
</feature>
<dbReference type="GO" id="GO:0022857">
    <property type="term" value="F:transmembrane transporter activity"/>
    <property type="evidence" value="ECO:0007669"/>
    <property type="project" value="InterPro"/>
</dbReference>
<dbReference type="GeneID" id="80819321"/>
<evidence type="ECO:0000256" key="4">
    <source>
        <dbReference type="ARBA" id="ARBA00022692"/>
    </source>
</evidence>
<keyword evidence="7 9" id="KW-0472">Membrane</keyword>
<name>A0A975WBV9_9RHOB</name>
<dbReference type="EMBL" id="FNYY01000011">
    <property type="protein sequence ID" value="SEJ82975.1"/>
    <property type="molecule type" value="Genomic_DNA"/>
</dbReference>
<dbReference type="RefSeq" id="WP_074837362.1">
    <property type="nucleotide sequence ID" value="NZ_FNYY01000011.1"/>
</dbReference>
<evidence type="ECO:0000256" key="1">
    <source>
        <dbReference type="ARBA" id="ARBA00004651"/>
    </source>
</evidence>
<comment type="subcellular location">
    <subcellularLocation>
        <location evidence="1">Cell membrane</location>
        <topology evidence="1">Multi-pass membrane protein</topology>
    </subcellularLocation>
</comment>
<feature type="transmembrane region" description="Helical" evidence="9">
    <location>
        <begin position="263"/>
        <end position="282"/>
    </location>
</feature>
<dbReference type="CDD" id="cd06582">
    <property type="entry name" value="TM_PBP1_LivH_like"/>
    <property type="match status" value="1"/>
</dbReference>
<evidence type="ECO:0000256" key="2">
    <source>
        <dbReference type="ARBA" id="ARBA00022448"/>
    </source>
</evidence>
<reference evidence="10 11" key="1">
    <citation type="submission" date="2016-10" db="EMBL/GenBank/DDBJ databases">
        <authorList>
            <person name="Varghese N."/>
            <person name="Submissions S."/>
        </authorList>
    </citation>
    <scope>NUCLEOTIDE SEQUENCE [LARGE SCALE GENOMIC DNA]</scope>
    <source>
        <strain evidence="10 11">FF3</strain>
    </source>
</reference>
<dbReference type="InterPro" id="IPR052157">
    <property type="entry name" value="BCAA_transport_permease"/>
</dbReference>
<evidence type="ECO:0000313" key="11">
    <source>
        <dbReference type="Proteomes" id="UP000182932"/>
    </source>
</evidence>
<evidence type="ECO:0000313" key="10">
    <source>
        <dbReference type="EMBL" id="SEJ82975.1"/>
    </source>
</evidence>
<dbReference type="PANTHER" id="PTHR11795">
    <property type="entry name" value="BRANCHED-CHAIN AMINO ACID TRANSPORT SYSTEM PERMEASE PROTEIN LIVH"/>
    <property type="match status" value="1"/>
</dbReference>
<evidence type="ECO:0000256" key="6">
    <source>
        <dbReference type="ARBA" id="ARBA00022989"/>
    </source>
</evidence>
<feature type="transmembrane region" description="Helical" evidence="9">
    <location>
        <begin position="100"/>
        <end position="119"/>
    </location>
</feature>
<evidence type="ECO:0000256" key="9">
    <source>
        <dbReference type="SAM" id="Phobius"/>
    </source>
</evidence>
<proteinExistence type="inferred from homology"/>
<dbReference type="GO" id="GO:0005886">
    <property type="term" value="C:plasma membrane"/>
    <property type="evidence" value="ECO:0007669"/>
    <property type="project" value="UniProtKB-SubCell"/>
</dbReference>
<feature type="transmembrane region" description="Helical" evidence="9">
    <location>
        <begin position="64"/>
        <end position="88"/>
    </location>
</feature>
<keyword evidence="4 9" id="KW-0812">Transmembrane</keyword>
<dbReference type="PANTHER" id="PTHR11795:SF442">
    <property type="entry name" value="ABC TRANSPORTER ATP-BINDING PROTEIN"/>
    <property type="match status" value="1"/>
</dbReference>
<dbReference type="GO" id="GO:0006865">
    <property type="term" value="P:amino acid transport"/>
    <property type="evidence" value="ECO:0007669"/>
    <property type="project" value="UniProtKB-KW"/>
</dbReference>
<dbReference type="Proteomes" id="UP000182932">
    <property type="component" value="Unassembled WGS sequence"/>
</dbReference>
<dbReference type="AlphaFoldDB" id="A0A975WBV9"/>
<evidence type="ECO:0000256" key="8">
    <source>
        <dbReference type="ARBA" id="ARBA00037998"/>
    </source>
</evidence>
<organism evidence="10 11">
    <name type="scientific">Marinovum algicola</name>
    <dbReference type="NCBI Taxonomy" id="42444"/>
    <lineage>
        <taxon>Bacteria</taxon>
        <taxon>Pseudomonadati</taxon>
        <taxon>Pseudomonadota</taxon>
        <taxon>Alphaproteobacteria</taxon>
        <taxon>Rhodobacterales</taxon>
        <taxon>Roseobacteraceae</taxon>
        <taxon>Marinovum</taxon>
    </lineage>
</organism>
<sequence length="292" mass="30741">MFDININLILGQMVLGMVNGVFYAILSLGLAIIFGLLGVINFAHGVFFMLGAFAAYMLGETLGIGYWGALVLVPVMIGGLGLVVEVVLIRHLYKLDHLYGLLLTLGLALFAEGAIRIFFGPQGLPYSIPDNMRGAVNLGFMFLPYYRAWVVVFGIVLCFATWFVIEMTPLGAKLRAATDNPAMVQAFGINVPVMLTLTYAAGVALAGVGGVMAAPIMSVDPAMGTNIVIVVFAVVVIGGMGSILGSILTGLGLGLVEGFAKAVFPEASSTVIFAVMVVVLVLRPRGLFGKMA</sequence>
<evidence type="ECO:0000256" key="3">
    <source>
        <dbReference type="ARBA" id="ARBA00022475"/>
    </source>
</evidence>
<keyword evidence="11" id="KW-1185">Reference proteome</keyword>
<dbReference type="InterPro" id="IPR001851">
    <property type="entry name" value="ABC_transp_permease"/>
</dbReference>
<keyword evidence="5" id="KW-0029">Amino-acid transport</keyword>
<keyword evidence="3" id="KW-1003">Cell membrane</keyword>
<dbReference type="Pfam" id="PF02653">
    <property type="entry name" value="BPD_transp_2"/>
    <property type="match status" value="1"/>
</dbReference>
<accession>A0A975WBV9</accession>
<keyword evidence="6 9" id="KW-1133">Transmembrane helix</keyword>
<comment type="caution">
    <text evidence="10">The sequence shown here is derived from an EMBL/GenBank/DDBJ whole genome shotgun (WGS) entry which is preliminary data.</text>
</comment>
<comment type="similarity">
    <text evidence="8">Belongs to the binding-protein-dependent transport system permease family. LivHM subfamily.</text>
</comment>
<feature type="transmembrane region" description="Helical" evidence="9">
    <location>
        <begin position="186"/>
        <end position="207"/>
    </location>
</feature>